<feature type="region of interest" description="Disordered" evidence="1">
    <location>
        <begin position="112"/>
        <end position="142"/>
    </location>
</feature>
<feature type="compositionally biased region" description="Acidic residues" evidence="1">
    <location>
        <begin position="377"/>
        <end position="388"/>
    </location>
</feature>
<dbReference type="InterPro" id="IPR028889">
    <property type="entry name" value="USP"/>
</dbReference>
<feature type="compositionally biased region" description="Low complexity" evidence="1">
    <location>
        <begin position="684"/>
        <end position="706"/>
    </location>
</feature>
<dbReference type="CDD" id="cd02257">
    <property type="entry name" value="Peptidase_C19"/>
    <property type="match status" value="1"/>
</dbReference>
<dbReference type="AlphaFoldDB" id="A0A1E7ES25"/>
<proteinExistence type="predicted"/>
<dbReference type="PROSITE" id="PS00973">
    <property type="entry name" value="USP_2"/>
    <property type="match status" value="1"/>
</dbReference>
<dbReference type="InterPro" id="IPR038765">
    <property type="entry name" value="Papain-like_cys_pep_sf"/>
</dbReference>
<dbReference type="KEGG" id="fcy:FRACYDRAFT_264425"/>
<evidence type="ECO:0000256" key="1">
    <source>
        <dbReference type="SAM" id="MobiDB-lite"/>
    </source>
</evidence>
<dbReference type="GO" id="GO:0005829">
    <property type="term" value="C:cytosol"/>
    <property type="evidence" value="ECO:0007669"/>
    <property type="project" value="TreeGrafter"/>
</dbReference>
<dbReference type="Proteomes" id="UP000095751">
    <property type="component" value="Unassembled WGS sequence"/>
</dbReference>
<feature type="compositionally biased region" description="Low complexity" evidence="1">
    <location>
        <begin position="607"/>
        <end position="617"/>
    </location>
</feature>
<feature type="compositionally biased region" description="Basic and acidic residues" evidence="1">
    <location>
        <begin position="319"/>
        <end position="335"/>
    </location>
</feature>
<feature type="compositionally biased region" description="Polar residues" evidence="1">
    <location>
        <begin position="401"/>
        <end position="417"/>
    </location>
</feature>
<dbReference type="GO" id="GO:0016579">
    <property type="term" value="P:protein deubiquitination"/>
    <property type="evidence" value="ECO:0007669"/>
    <property type="project" value="InterPro"/>
</dbReference>
<feature type="region of interest" description="Disordered" evidence="1">
    <location>
        <begin position="189"/>
        <end position="224"/>
    </location>
</feature>
<dbReference type="GO" id="GO:0005634">
    <property type="term" value="C:nucleus"/>
    <property type="evidence" value="ECO:0007669"/>
    <property type="project" value="TreeGrafter"/>
</dbReference>
<sequence>MKDDTNTTLTFEDVIVKDVGSSAKYNGKKFEDLSIEITSKEIYVGSNFKVKWKQVNDLKIYTTGKLNNDDNGNDSDNNNNNNDKKEEVVYVDNDGGRIGFNLRCFNNKNGKSKKKTDHFRSVILSRRNKNDSNSDDNDDEKEEEDIRVFEICFPIAPPGHRDFVSSWDEFHGTLKRFYDKECKKRKNKLEREEEERQQELKQQKQNKSSSSSSSYASRRGGRRTYSKRTTKFDKFMLNNKANIENNAAIWSDDDDEVADDDNYEINNNGDDNIIDDTNTNQISKKNKSRERFEEGVEEVTNLWKVQNNDNDDEDISDTTEAKEKESTKKEEKENNENDDDDDDDSVKNNRSAKPVRKRLKKKKIITASKKRRGPVLDDSEDDDDDDDEFTFKGEDAPIMLTTPTAAIQRIVSPTTTGMKKLQQKKKQQQKSSRSVEEGNDEENTTNKKQVNQKKQRNAGDENLSQKTKNISSFFQPKLKSKTTTVVTTTTTSNSLLDKNNKECIIESATTDFATTNPTKQNDDDETTEKSDVEMDGKKDTKESGGDSVMGDDNDILMDSDHEDVQVVTKNNNLNRKHAGKADGANKFFSPQKRLRKQKTVDVDRPSDSTTTSSSSKTSSDDETSTVIGATTQDDIIDVDDDSSYRKTSTKFPRYTPEQNKRLKLAIRSSERRVEDDDPIEEVDSSQSQSPSRQYSSSKRTTTISSSLFPRKSSAKRLKYGSGGGTALKALELADARRNTTPLKLHSRPHDVETNALSPVRKRLDMGTMTQVQKQHMNSSNWRGLKNYGNSCYVNSSLQQLFSIPLFIESISKNKEGHELVTTLSNLWMSMNPMGKTDEKTDEKTLGAASARDVKVVMDKLTDRFKGAQQRDSHEFLGELIDRIHDELSGNEENDASSSVDSNIMSSTASANNDKKGKKLSQDEDVEPVDEFFRWNVQVCLKCKSCGYSRSKEEMYRYLSIDIGDGNFNLRDPNFIQPKVDSCLKRFFSAEDREVNCEKCEEGKIATQTMKILSKPKVMLLHLKRFFMDERQITENDNSTSTEIVLKKNKVPVELTTELSIDKLLANESIETSLPSNEYRLKSIVYHIGNTANSGHYTTDALRKDINTGKDQWVSYDDGVTVEKSIEEVVQQTKNQKTAYMLMYSVD</sequence>
<evidence type="ECO:0000259" key="2">
    <source>
        <dbReference type="PROSITE" id="PS50235"/>
    </source>
</evidence>
<gene>
    <name evidence="3" type="ORF">FRACYDRAFT_264425</name>
</gene>
<feature type="compositionally biased region" description="Low complexity" evidence="1">
    <location>
        <begin position="203"/>
        <end position="214"/>
    </location>
</feature>
<name>A0A1E7ES25_9STRA</name>
<dbReference type="InParanoid" id="A0A1E7ES25"/>
<dbReference type="Gene3D" id="3.90.70.10">
    <property type="entry name" value="Cysteine proteinases"/>
    <property type="match status" value="1"/>
</dbReference>
<feature type="compositionally biased region" description="Low complexity" evidence="1">
    <location>
        <begin position="264"/>
        <end position="280"/>
    </location>
</feature>
<feature type="compositionally biased region" description="Polar residues" evidence="1">
    <location>
        <begin position="507"/>
        <end position="519"/>
    </location>
</feature>
<organism evidence="3 4">
    <name type="scientific">Fragilariopsis cylindrus CCMP1102</name>
    <dbReference type="NCBI Taxonomy" id="635003"/>
    <lineage>
        <taxon>Eukaryota</taxon>
        <taxon>Sar</taxon>
        <taxon>Stramenopiles</taxon>
        <taxon>Ochrophyta</taxon>
        <taxon>Bacillariophyta</taxon>
        <taxon>Bacillariophyceae</taxon>
        <taxon>Bacillariophycidae</taxon>
        <taxon>Bacillariales</taxon>
        <taxon>Bacillariaceae</taxon>
        <taxon>Fragilariopsis</taxon>
    </lineage>
</organism>
<dbReference type="OrthoDB" id="289038at2759"/>
<dbReference type="PANTHER" id="PTHR24006">
    <property type="entry name" value="UBIQUITIN CARBOXYL-TERMINAL HYDROLASE"/>
    <property type="match status" value="1"/>
</dbReference>
<dbReference type="Pfam" id="PF00443">
    <property type="entry name" value="UCH"/>
    <property type="match status" value="1"/>
</dbReference>
<feature type="compositionally biased region" description="Low complexity" evidence="1">
    <location>
        <begin position="482"/>
        <end position="491"/>
    </location>
</feature>
<feature type="compositionally biased region" description="Polar residues" evidence="1">
    <location>
        <begin position="462"/>
        <end position="474"/>
    </location>
</feature>
<dbReference type="EMBL" id="KV784378">
    <property type="protein sequence ID" value="OEU08808.1"/>
    <property type="molecule type" value="Genomic_DNA"/>
</dbReference>
<protein>
    <submittedName>
        <fullName evidence="3">Cysteine proteinase</fullName>
    </submittedName>
</protein>
<reference evidence="3 4" key="1">
    <citation type="submission" date="2016-09" db="EMBL/GenBank/DDBJ databases">
        <title>Extensive genetic diversity and differential bi-allelic expression allows diatom success in the polar Southern Ocean.</title>
        <authorList>
            <consortium name="DOE Joint Genome Institute"/>
            <person name="Mock T."/>
            <person name="Otillar R.P."/>
            <person name="Strauss J."/>
            <person name="Dupont C."/>
            <person name="Frickenhaus S."/>
            <person name="Maumus F."/>
            <person name="Mcmullan M."/>
            <person name="Sanges R."/>
            <person name="Schmutz J."/>
            <person name="Toseland A."/>
            <person name="Valas R."/>
            <person name="Veluchamy A."/>
            <person name="Ward B.J."/>
            <person name="Allen A."/>
            <person name="Barry K."/>
            <person name="Falciatore A."/>
            <person name="Ferrante M."/>
            <person name="Fortunato A.E."/>
            <person name="Gloeckner G."/>
            <person name="Gruber A."/>
            <person name="Hipkin R."/>
            <person name="Janech M."/>
            <person name="Kroth P."/>
            <person name="Leese F."/>
            <person name="Lindquist E."/>
            <person name="Lyon B.R."/>
            <person name="Martin J."/>
            <person name="Mayer C."/>
            <person name="Parker M."/>
            <person name="Quesneville H."/>
            <person name="Raymond J."/>
            <person name="Uhlig C."/>
            <person name="Valentin K.U."/>
            <person name="Worden A.Z."/>
            <person name="Armbrust E.V."/>
            <person name="Bowler C."/>
            <person name="Green B."/>
            <person name="Moulton V."/>
            <person name="Van Oosterhout C."/>
            <person name="Grigoriev I."/>
        </authorList>
    </citation>
    <scope>NUCLEOTIDE SEQUENCE [LARGE SCALE GENOMIC DNA]</scope>
    <source>
        <strain evidence="3 4">CCMP1102</strain>
    </source>
</reference>
<feature type="compositionally biased region" description="Basic residues" evidence="1">
    <location>
        <begin position="353"/>
        <end position="373"/>
    </location>
</feature>
<dbReference type="GO" id="GO:0004843">
    <property type="term" value="F:cysteine-type deubiquitinase activity"/>
    <property type="evidence" value="ECO:0007669"/>
    <property type="project" value="InterPro"/>
</dbReference>
<evidence type="ECO:0000313" key="4">
    <source>
        <dbReference type="Proteomes" id="UP000095751"/>
    </source>
</evidence>
<accession>A0A1E7ES25</accession>
<dbReference type="SUPFAM" id="SSF54001">
    <property type="entry name" value="Cysteine proteinases"/>
    <property type="match status" value="1"/>
</dbReference>
<feature type="domain" description="USP" evidence="2">
    <location>
        <begin position="782"/>
        <end position="1146"/>
    </location>
</feature>
<evidence type="ECO:0000313" key="3">
    <source>
        <dbReference type="EMBL" id="OEU08808.1"/>
    </source>
</evidence>
<dbReference type="PROSITE" id="PS00972">
    <property type="entry name" value="USP_1"/>
    <property type="match status" value="1"/>
</dbReference>
<dbReference type="InterPro" id="IPR018200">
    <property type="entry name" value="USP_CS"/>
</dbReference>
<feature type="compositionally biased region" description="Acidic residues" evidence="1">
    <location>
        <begin position="133"/>
        <end position="142"/>
    </location>
</feature>
<feature type="compositionally biased region" description="Basic and acidic residues" evidence="1">
    <location>
        <begin position="527"/>
        <end position="544"/>
    </location>
</feature>
<feature type="region of interest" description="Disordered" evidence="1">
    <location>
        <begin position="889"/>
        <end position="921"/>
    </location>
</feature>
<feature type="region of interest" description="Disordered" evidence="1">
    <location>
        <begin position="259"/>
        <end position="707"/>
    </location>
</feature>
<feature type="compositionally biased region" description="Polar residues" evidence="1">
    <location>
        <begin position="895"/>
        <end position="911"/>
    </location>
</feature>
<keyword evidence="4" id="KW-1185">Reference proteome</keyword>
<feature type="region of interest" description="Disordered" evidence="1">
    <location>
        <begin position="63"/>
        <end position="84"/>
    </location>
</feature>
<dbReference type="PROSITE" id="PS50235">
    <property type="entry name" value="USP_3"/>
    <property type="match status" value="1"/>
</dbReference>
<dbReference type="InterPro" id="IPR050164">
    <property type="entry name" value="Peptidase_C19"/>
</dbReference>
<dbReference type="InterPro" id="IPR001394">
    <property type="entry name" value="Peptidase_C19_UCH"/>
</dbReference>